<name>A0A8J3G678_9BACT</name>
<comment type="caution">
    <text evidence="12">The sequence shown here is derived from an EMBL/GenBank/DDBJ whole genome shotgun (WGS) entry which is preliminary data.</text>
</comment>
<feature type="region of interest" description="G3" evidence="8">
    <location>
        <begin position="99"/>
        <end position="102"/>
    </location>
</feature>
<evidence type="ECO:0000256" key="1">
    <source>
        <dbReference type="ARBA" id="ARBA00007921"/>
    </source>
</evidence>
<feature type="region of interest" description="G2" evidence="8">
    <location>
        <begin position="78"/>
        <end position="82"/>
    </location>
</feature>
<feature type="domain" description="KH type-2" evidence="10">
    <location>
        <begin position="241"/>
        <end position="317"/>
    </location>
</feature>
<keyword evidence="7" id="KW-0963">Cytoplasm</keyword>
<proteinExistence type="inferred from homology"/>
<evidence type="ECO:0000256" key="8">
    <source>
        <dbReference type="PROSITE-ProRule" id="PRU01050"/>
    </source>
</evidence>
<dbReference type="GO" id="GO:0005525">
    <property type="term" value="F:GTP binding"/>
    <property type="evidence" value="ECO:0007669"/>
    <property type="project" value="UniProtKB-UniRule"/>
</dbReference>
<dbReference type="SUPFAM" id="SSF52540">
    <property type="entry name" value="P-loop containing nucleoside triphosphate hydrolases"/>
    <property type="match status" value="1"/>
</dbReference>
<accession>A0A8J3G678</accession>
<evidence type="ECO:0000256" key="2">
    <source>
        <dbReference type="ARBA" id="ARBA00020484"/>
    </source>
</evidence>
<dbReference type="NCBIfam" id="NF000908">
    <property type="entry name" value="PRK00089.1"/>
    <property type="match status" value="1"/>
</dbReference>
<evidence type="ECO:0000313" key="13">
    <source>
        <dbReference type="Proteomes" id="UP000642809"/>
    </source>
</evidence>
<keyword evidence="5 7" id="KW-0694">RNA-binding</keyword>
<feature type="binding site" evidence="7">
    <location>
        <begin position="160"/>
        <end position="163"/>
    </location>
    <ligand>
        <name>GTP</name>
        <dbReference type="ChEBI" id="CHEBI:37565"/>
    </ligand>
</feature>
<comment type="subcellular location">
    <subcellularLocation>
        <location evidence="7">Cytoplasm</location>
    </subcellularLocation>
    <subcellularLocation>
        <location evidence="7">Cell membrane</location>
        <topology evidence="7">Peripheral membrane protein</topology>
    </subcellularLocation>
</comment>
<feature type="domain" description="Era-type G" evidence="11">
    <location>
        <begin position="44"/>
        <end position="210"/>
    </location>
</feature>
<dbReference type="GO" id="GO:0043024">
    <property type="term" value="F:ribosomal small subunit binding"/>
    <property type="evidence" value="ECO:0007669"/>
    <property type="project" value="TreeGrafter"/>
</dbReference>
<dbReference type="Pfam" id="PF01926">
    <property type="entry name" value="MMR_HSR1"/>
    <property type="match status" value="1"/>
</dbReference>
<dbReference type="GO" id="GO:0005829">
    <property type="term" value="C:cytosol"/>
    <property type="evidence" value="ECO:0007669"/>
    <property type="project" value="TreeGrafter"/>
</dbReference>
<feature type="region of interest" description="G4" evidence="8">
    <location>
        <begin position="160"/>
        <end position="163"/>
    </location>
</feature>
<evidence type="ECO:0000313" key="12">
    <source>
        <dbReference type="EMBL" id="GHB45630.1"/>
    </source>
</evidence>
<evidence type="ECO:0000256" key="4">
    <source>
        <dbReference type="ARBA" id="ARBA00022741"/>
    </source>
</evidence>
<keyword evidence="4 7" id="KW-0547">Nucleotide-binding</keyword>
<evidence type="ECO:0000256" key="3">
    <source>
        <dbReference type="ARBA" id="ARBA00022517"/>
    </source>
</evidence>
<dbReference type="NCBIfam" id="TIGR00436">
    <property type="entry name" value="era"/>
    <property type="match status" value="1"/>
</dbReference>
<keyword evidence="7" id="KW-0699">rRNA-binding</keyword>
<dbReference type="SUPFAM" id="SSF54814">
    <property type="entry name" value="Prokaryotic type KH domain (KH-domain type II)"/>
    <property type="match status" value="1"/>
</dbReference>
<organism evidence="12 13">
    <name type="scientific">Mongoliitalea lutea</name>
    <dbReference type="NCBI Taxonomy" id="849756"/>
    <lineage>
        <taxon>Bacteria</taxon>
        <taxon>Pseudomonadati</taxon>
        <taxon>Bacteroidota</taxon>
        <taxon>Cytophagia</taxon>
        <taxon>Cytophagales</taxon>
        <taxon>Cyclobacteriaceae</taxon>
        <taxon>Mongoliitalea</taxon>
    </lineage>
</organism>
<dbReference type="PANTHER" id="PTHR42698:SF1">
    <property type="entry name" value="GTPASE ERA, MITOCHONDRIAL"/>
    <property type="match status" value="1"/>
</dbReference>
<dbReference type="HAMAP" id="MF_00367">
    <property type="entry name" value="GTPase_Era"/>
    <property type="match status" value="1"/>
</dbReference>
<sequence>MHLDEFSTLETKLSLVYSMDLTKSPKISSTFAQKTIVMTELTHRAGFVNIVGKPNVGKSTLMNVLVGERLSIISSKAQTTRHRIMGIMNDDNYQIVFSDTPGMLKPKYELHKNMMSFVNMSLEDADVILFVTDLFETDEEIEDVIEKINHSGVPVLLVINKIDLSKENQLEEVTAYWTQRIKAETVIPISATESFNTERILQEILDRIPVHPPFYDKDELTDKPERFFASEIVREKIFLNYKKEIPYSTEVAIEDFYEEDSIIRVRAVIYIERNSQKGIIIGEGGKALKKVGTQAREDMEKFFGKKIFLETFVKVAENWRKDKNKLRRFGYDQ</sequence>
<dbReference type="PANTHER" id="PTHR42698">
    <property type="entry name" value="GTPASE ERA"/>
    <property type="match status" value="1"/>
</dbReference>
<dbReference type="FunFam" id="3.30.300.20:FF:000003">
    <property type="entry name" value="GTPase Era"/>
    <property type="match status" value="1"/>
</dbReference>
<dbReference type="PROSITE" id="PS50823">
    <property type="entry name" value="KH_TYPE_2"/>
    <property type="match status" value="1"/>
</dbReference>
<gene>
    <name evidence="7 12" type="primary">era</name>
    <name evidence="12" type="ORF">GCM10008106_28320</name>
</gene>
<reference evidence="12" key="2">
    <citation type="submission" date="2020-09" db="EMBL/GenBank/DDBJ databases">
        <authorList>
            <person name="Sun Q."/>
            <person name="Kim S."/>
        </authorList>
    </citation>
    <scope>NUCLEOTIDE SEQUENCE</scope>
    <source>
        <strain evidence="12">KCTC 23224</strain>
    </source>
</reference>
<evidence type="ECO:0000256" key="5">
    <source>
        <dbReference type="ARBA" id="ARBA00022884"/>
    </source>
</evidence>
<dbReference type="PROSITE" id="PS51713">
    <property type="entry name" value="G_ERA"/>
    <property type="match status" value="1"/>
</dbReference>
<dbReference type="GO" id="GO:0000028">
    <property type="term" value="P:ribosomal small subunit assembly"/>
    <property type="evidence" value="ECO:0007669"/>
    <property type="project" value="TreeGrafter"/>
</dbReference>
<dbReference type="InterPro" id="IPR006073">
    <property type="entry name" value="GTP-bd"/>
</dbReference>
<dbReference type="CDD" id="cd04163">
    <property type="entry name" value="Era"/>
    <property type="match status" value="1"/>
</dbReference>
<dbReference type="GO" id="GO:0003924">
    <property type="term" value="F:GTPase activity"/>
    <property type="evidence" value="ECO:0007669"/>
    <property type="project" value="UniProtKB-UniRule"/>
</dbReference>
<dbReference type="InterPro" id="IPR005225">
    <property type="entry name" value="Small_GTP-bd"/>
</dbReference>
<dbReference type="AlphaFoldDB" id="A0A8J3G678"/>
<feature type="region of interest" description="G5" evidence="8">
    <location>
        <begin position="189"/>
        <end position="191"/>
    </location>
</feature>
<dbReference type="GO" id="GO:0070181">
    <property type="term" value="F:small ribosomal subunit rRNA binding"/>
    <property type="evidence" value="ECO:0007669"/>
    <property type="project" value="UniProtKB-UniRule"/>
</dbReference>
<feature type="binding site" evidence="7">
    <location>
        <begin position="99"/>
        <end position="103"/>
    </location>
    <ligand>
        <name>GTP</name>
        <dbReference type="ChEBI" id="CHEBI:37565"/>
    </ligand>
</feature>
<keyword evidence="13" id="KW-1185">Reference proteome</keyword>
<keyword evidence="7" id="KW-1003">Cell membrane</keyword>
<dbReference type="CDD" id="cd22534">
    <property type="entry name" value="KH-II_Era"/>
    <property type="match status" value="1"/>
</dbReference>
<keyword evidence="7" id="KW-0472">Membrane</keyword>
<reference evidence="12" key="1">
    <citation type="journal article" date="2014" name="Int. J. Syst. Evol. Microbiol.">
        <title>Complete genome sequence of Corynebacterium casei LMG S-19264T (=DSM 44701T), isolated from a smear-ripened cheese.</title>
        <authorList>
            <consortium name="US DOE Joint Genome Institute (JGI-PGF)"/>
            <person name="Walter F."/>
            <person name="Albersmeier A."/>
            <person name="Kalinowski J."/>
            <person name="Ruckert C."/>
        </authorList>
    </citation>
    <scope>NUCLEOTIDE SEQUENCE</scope>
    <source>
        <strain evidence="12">KCTC 23224</strain>
    </source>
</reference>
<keyword evidence="6 7" id="KW-0342">GTP-binding</keyword>
<evidence type="ECO:0000256" key="7">
    <source>
        <dbReference type="HAMAP-Rule" id="MF_00367"/>
    </source>
</evidence>
<dbReference type="EMBL" id="BMYF01000018">
    <property type="protein sequence ID" value="GHB45630.1"/>
    <property type="molecule type" value="Genomic_DNA"/>
</dbReference>
<dbReference type="Pfam" id="PF07650">
    <property type="entry name" value="KH_2"/>
    <property type="match status" value="1"/>
</dbReference>
<comment type="subunit">
    <text evidence="7">Monomer.</text>
</comment>
<dbReference type="NCBIfam" id="TIGR00231">
    <property type="entry name" value="small_GTP"/>
    <property type="match status" value="1"/>
</dbReference>
<dbReference type="PRINTS" id="PR00449">
    <property type="entry name" value="RASTRNSFRMNG"/>
</dbReference>
<feature type="binding site" evidence="7">
    <location>
        <begin position="52"/>
        <end position="59"/>
    </location>
    <ligand>
        <name>GTP</name>
        <dbReference type="ChEBI" id="CHEBI:37565"/>
    </ligand>
</feature>
<dbReference type="InterPro" id="IPR005662">
    <property type="entry name" value="GTPase_Era-like"/>
</dbReference>
<keyword evidence="3 7" id="KW-0690">Ribosome biogenesis</keyword>
<dbReference type="GO" id="GO:0005886">
    <property type="term" value="C:plasma membrane"/>
    <property type="evidence" value="ECO:0007669"/>
    <property type="project" value="UniProtKB-SubCell"/>
</dbReference>
<dbReference type="InterPro" id="IPR015946">
    <property type="entry name" value="KH_dom-like_a/b"/>
</dbReference>
<dbReference type="InterPro" id="IPR030388">
    <property type="entry name" value="G_ERA_dom"/>
</dbReference>
<evidence type="ECO:0000259" key="10">
    <source>
        <dbReference type="PROSITE" id="PS50823"/>
    </source>
</evidence>
<evidence type="ECO:0000256" key="9">
    <source>
        <dbReference type="RuleBase" id="RU003761"/>
    </source>
</evidence>
<comment type="function">
    <text evidence="7">An essential GTPase that binds both GDP and GTP, with rapid nucleotide exchange. Plays a role in 16S rRNA processing and 30S ribosomal subunit biogenesis and possibly also in cell cycle regulation and energy metabolism.</text>
</comment>
<evidence type="ECO:0000256" key="6">
    <source>
        <dbReference type="ARBA" id="ARBA00023134"/>
    </source>
</evidence>
<evidence type="ECO:0000259" key="11">
    <source>
        <dbReference type="PROSITE" id="PS51713"/>
    </source>
</evidence>
<comment type="similarity">
    <text evidence="1 7 8 9">Belongs to the TRAFAC class TrmE-Era-EngA-EngB-Septin-like GTPase superfamily. Era GTPase family.</text>
</comment>
<dbReference type="Proteomes" id="UP000642809">
    <property type="component" value="Unassembled WGS sequence"/>
</dbReference>
<feature type="region of interest" description="G1" evidence="8">
    <location>
        <begin position="52"/>
        <end position="59"/>
    </location>
</feature>
<dbReference type="InterPro" id="IPR004044">
    <property type="entry name" value="KH_dom_type_2"/>
</dbReference>
<dbReference type="Gene3D" id="3.40.50.300">
    <property type="entry name" value="P-loop containing nucleotide triphosphate hydrolases"/>
    <property type="match status" value="1"/>
</dbReference>
<dbReference type="Gene3D" id="3.30.300.20">
    <property type="match status" value="1"/>
</dbReference>
<protein>
    <recommendedName>
        <fullName evidence="2 7">GTPase Era</fullName>
    </recommendedName>
</protein>
<dbReference type="InterPro" id="IPR027417">
    <property type="entry name" value="P-loop_NTPase"/>
</dbReference>
<dbReference type="InterPro" id="IPR009019">
    <property type="entry name" value="KH_sf_prok-type"/>
</dbReference>